<dbReference type="InterPro" id="IPR005537">
    <property type="entry name" value="RAMP_III_fam"/>
</dbReference>
<proteinExistence type="predicted"/>
<feature type="domain" description="CRISPR type III-associated protein" evidence="3">
    <location>
        <begin position="18"/>
        <end position="315"/>
    </location>
</feature>
<organism evidence="4 5">
    <name type="scientific">Candidatus Carbonibacillus altaicus</name>
    <dbReference type="NCBI Taxonomy" id="2163959"/>
    <lineage>
        <taxon>Bacteria</taxon>
        <taxon>Bacillati</taxon>
        <taxon>Bacillota</taxon>
        <taxon>Bacilli</taxon>
        <taxon>Bacillales</taxon>
        <taxon>Candidatus Carbonibacillus</taxon>
    </lineage>
</organism>
<evidence type="ECO:0000313" key="5">
    <source>
        <dbReference type="Proteomes" id="UP000244338"/>
    </source>
</evidence>
<dbReference type="GO" id="GO:0051607">
    <property type="term" value="P:defense response to virus"/>
    <property type="evidence" value="ECO:0007669"/>
    <property type="project" value="UniProtKB-KW"/>
</dbReference>
<sequence length="345" mass="37722">MTHQTGNFRKFSRAGLAIDPIHVGTGGSRLGSVDHTIVRDPISKIPKIPGSTLAGMIRSYAAMAKEKYPNCAGLGQPKADGSGGHCGEPTCPICTTFGFSKDEGFAGLASFSDMSVLLFPVATREGPVWVTAPIALRFTDHRDLQDLYALEKEAIHFLSKKEIRTDKPLNLGWLLFEVKSDWGKGASIQDFLFRLKVPDYIISKTVVVSDKVFQHVINSNLEVRTSVSIDPTTGAAEKGKLFTYEALPRGTVLYWDVTVRNPQHFLIRGEEIKLKEDTEQKTEIKDVCNVVSSAHPYLESLGLGGMVTRGMGRLRVLESDCSDASTNTEAPSGDDNDRKDSMGGR</sequence>
<dbReference type="InterPro" id="IPR013410">
    <property type="entry name" value="CRISPR-assoc_RAMP_Cmr4"/>
</dbReference>
<dbReference type="Pfam" id="PF03787">
    <property type="entry name" value="RAMPs"/>
    <property type="match status" value="1"/>
</dbReference>
<evidence type="ECO:0000259" key="3">
    <source>
        <dbReference type="Pfam" id="PF03787"/>
    </source>
</evidence>
<comment type="caution">
    <text evidence="4">The sequence shown here is derived from an EMBL/GenBank/DDBJ whole genome shotgun (WGS) entry which is preliminary data.</text>
</comment>
<gene>
    <name evidence="4" type="ORF">BSOLF_1843</name>
</gene>
<dbReference type="Proteomes" id="UP000244338">
    <property type="component" value="Unassembled WGS sequence"/>
</dbReference>
<dbReference type="PANTHER" id="PTHR36700">
    <property type="entry name" value="CRISPR SYSTEM CMR SUBUNIT CMR4"/>
    <property type="match status" value="1"/>
</dbReference>
<protein>
    <submittedName>
        <fullName evidence="4">CRISPR-associated RAMP Cmr4</fullName>
    </submittedName>
</protein>
<dbReference type="PANTHER" id="PTHR36700:SF1">
    <property type="entry name" value="CRISPR SYSTEM CMR SUBUNIT CMR4"/>
    <property type="match status" value="1"/>
</dbReference>
<dbReference type="NCBIfam" id="TIGR02580">
    <property type="entry name" value="cas_RAMP_Cmr4"/>
    <property type="match status" value="1"/>
</dbReference>
<name>A0A2R6Y3R6_9BACL</name>
<evidence type="ECO:0000256" key="2">
    <source>
        <dbReference type="SAM" id="MobiDB-lite"/>
    </source>
</evidence>
<feature type="compositionally biased region" description="Basic and acidic residues" evidence="2">
    <location>
        <begin position="335"/>
        <end position="345"/>
    </location>
</feature>
<dbReference type="AlphaFoldDB" id="A0A2R6Y3R6"/>
<reference evidence="5" key="1">
    <citation type="journal article" date="2018" name="Sci. Rep.">
        <title>Lignite coal burning seam in the remote Altai Mountains harbors a hydrogen-driven thermophilic microbial community.</title>
        <authorList>
            <person name="Kadnikov V.V."/>
            <person name="Mardanov A.V."/>
            <person name="Ivasenko D.A."/>
            <person name="Antsiferov D.V."/>
            <person name="Beletsky A.V."/>
            <person name="Karnachuk O.V."/>
            <person name="Ravin N.V."/>
        </authorList>
    </citation>
    <scope>NUCLEOTIDE SEQUENCE [LARGE SCALE GENOMIC DNA]</scope>
</reference>
<dbReference type="EMBL" id="PEBX01000009">
    <property type="protein sequence ID" value="PTQ57292.1"/>
    <property type="molecule type" value="Genomic_DNA"/>
</dbReference>
<accession>A0A2R6Y3R6</accession>
<feature type="region of interest" description="Disordered" evidence="2">
    <location>
        <begin position="320"/>
        <end position="345"/>
    </location>
</feature>
<keyword evidence="1" id="KW-0051">Antiviral defense</keyword>
<evidence type="ECO:0000313" key="4">
    <source>
        <dbReference type="EMBL" id="PTQ57292.1"/>
    </source>
</evidence>
<evidence type="ECO:0000256" key="1">
    <source>
        <dbReference type="ARBA" id="ARBA00023118"/>
    </source>
</evidence>